<feature type="transmembrane region" description="Helical" evidence="1">
    <location>
        <begin position="192"/>
        <end position="214"/>
    </location>
</feature>
<dbReference type="KEGG" id="cbak:DA792_04780"/>
<dbReference type="Proteomes" id="UP000241447">
    <property type="component" value="Chromosome"/>
</dbReference>
<organism evidence="2 3">
    <name type="scientific">Celeribacter baekdonensis</name>
    <dbReference type="NCBI Taxonomy" id="875171"/>
    <lineage>
        <taxon>Bacteria</taxon>
        <taxon>Pseudomonadati</taxon>
        <taxon>Pseudomonadota</taxon>
        <taxon>Alphaproteobacteria</taxon>
        <taxon>Rhodobacterales</taxon>
        <taxon>Roseobacteraceae</taxon>
        <taxon>Celeribacter</taxon>
    </lineage>
</organism>
<sequence>MYPCKYEYHNGIFRQYIDNKRIGMKVHHCCSQRRPPMLTPSPLLHTQLRRAGVAYVVIILAGMSSEMMFRAAALSSGEMSQTVSALRASTLLDCVMIGADIYVALTFYAVFRAVDPQKALFATVLRLMQGAVIAGSLMLQLCAIHAPDQAAWLMAAQADGYDLGLLFFALNTALMAQLLCHSGLLSPMTKRVLPPLLMTSALIYGVNSTLALLGSNFAEILAPSYAIPLVSESAFALWLLIAQPRRFETPPQS</sequence>
<feature type="transmembrane region" description="Helical" evidence="1">
    <location>
        <begin position="53"/>
        <end position="73"/>
    </location>
</feature>
<protein>
    <recommendedName>
        <fullName evidence="4">DUF4386 domain-containing protein</fullName>
    </recommendedName>
</protein>
<evidence type="ECO:0000313" key="2">
    <source>
        <dbReference type="EMBL" id="AVW90486.1"/>
    </source>
</evidence>
<dbReference type="AlphaFoldDB" id="A0A2R4M002"/>
<keyword evidence="1" id="KW-1133">Transmembrane helix</keyword>
<evidence type="ECO:0000256" key="1">
    <source>
        <dbReference type="SAM" id="Phobius"/>
    </source>
</evidence>
<dbReference type="EMBL" id="CP028475">
    <property type="protein sequence ID" value="AVW90486.1"/>
    <property type="molecule type" value="Genomic_DNA"/>
</dbReference>
<feature type="transmembrane region" description="Helical" evidence="1">
    <location>
        <begin position="85"/>
        <end position="111"/>
    </location>
</feature>
<dbReference type="InterPro" id="IPR025495">
    <property type="entry name" value="DUF4386"/>
</dbReference>
<accession>A0A2R4M002</accession>
<name>A0A2R4M002_9RHOB</name>
<proteinExistence type="predicted"/>
<feature type="transmembrane region" description="Helical" evidence="1">
    <location>
        <begin position="123"/>
        <end position="146"/>
    </location>
</feature>
<evidence type="ECO:0008006" key="4">
    <source>
        <dbReference type="Google" id="ProtNLM"/>
    </source>
</evidence>
<gene>
    <name evidence="2" type="ORF">DA792_04780</name>
</gene>
<keyword evidence="1" id="KW-0812">Transmembrane</keyword>
<feature type="transmembrane region" description="Helical" evidence="1">
    <location>
        <begin position="220"/>
        <end position="241"/>
    </location>
</feature>
<dbReference type="Pfam" id="PF14329">
    <property type="entry name" value="DUF4386"/>
    <property type="match status" value="1"/>
</dbReference>
<keyword evidence="1" id="KW-0472">Membrane</keyword>
<evidence type="ECO:0000313" key="3">
    <source>
        <dbReference type="Proteomes" id="UP000241447"/>
    </source>
</evidence>
<feature type="transmembrane region" description="Helical" evidence="1">
    <location>
        <begin position="166"/>
        <end position="185"/>
    </location>
</feature>
<reference evidence="2 3" key="1">
    <citation type="submission" date="2018-03" db="EMBL/GenBank/DDBJ databases">
        <title>The Complete Genome of Celeribacter baekdonensis strain LH4, a Thiosulfate-Oxidizing Alphaproteobacterium Isolated from Gulf of Mexico Continental Slope Sediments.</title>
        <authorList>
            <person name="Flood B.E."/>
            <person name="Bailey J.V."/>
            <person name="Leprich D."/>
        </authorList>
    </citation>
    <scope>NUCLEOTIDE SEQUENCE [LARGE SCALE GENOMIC DNA]</scope>
    <source>
        <strain evidence="2 3">LH4</strain>
    </source>
</reference>